<dbReference type="RefSeq" id="WP_045952555.1">
    <property type="nucleotide sequence ID" value="NZ_JZWV01001622.1"/>
</dbReference>
<dbReference type="SUPFAM" id="SSF56801">
    <property type="entry name" value="Acetyl-CoA synthetase-like"/>
    <property type="match status" value="1"/>
</dbReference>
<evidence type="ECO:0000313" key="3">
    <source>
        <dbReference type="Proteomes" id="UP000033551"/>
    </source>
</evidence>
<feature type="non-terminal residue" evidence="2">
    <location>
        <position position="1"/>
    </location>
</feature>
<keyword evidence="3" id="KW-1185">Reference proteome</keyword>
<dbReference type="InterPro" id="IPR000873">
    <property type="entry name" value="AMP-dep_synth/lig_dom"/>
</dbReference>
<dbReference type="PANTHER" id="PTHR45527">
    <property type="entry name" value="NONRIBOSOMAL PEPTIDE SYNTHETASE"/>
    <property type="match status" value="1"/>
</dbReference>
<evidence type="ECO:0000259" key="1">
    <source>
        <dbReference type="Pfam" id="PF00501"/>
    </source>
</evidence>
<gene>
    <name evidence="2" type="ORF">VR44_39680</name>
</gene>
<dbReference type="InterPro" id="IPR042099">
    <property type="entry name" value="ANL_N_sf"/>
</dbReference>
<comment type="caution">
    <text evidence="2">The sequence shown here is derived from an EMBL/GenBank/DDBJ whole genome shotgun (WGS) entry which is preliminary data.</text>
</comment>
<name>A0A0F4I8X7_9ACTN</name>
<feature type="non-terminal residue" evidence="2">
    <location>
        <position position="116"/>
    </location>
</feature>
<feature type="domain" description="AMP-dependent synthetase/ligase" evidence="1">
    <location>
        <begin position="2"/>
        <end position="56"/>
    </location>
</feature>
<dbReference type="EMBL" id="JZWV01001622">
    <property type="protein sequence ID" value="KJY18119.1"/>
    <property type="molecule type" value="Genomic_DNA"/>
</dbReference>
<dbReference type="GO" id="GO:0043041">
    <property type="term" value="P:amino acid activation for nonribosomal peptide biosynthetic process"/>
    <property type="evidence" value="ECO:0007669"/>
    <property type="project" value="TreeGrafter"/>
</dbReference>
<dbReference type="GO" id="GO:0044550">
    <property type="term" value="P:secondary metabolite biosynthetic process"/>
    <property type="evidence" value="ECO:0007669"/>
    <property type="project" value="TreeGrafter"/>
</dbReference>
<accession>A0A0F4I8X7</accession>
<dbReference type="Pfam" id="PF00501">
    <property type="entry name" value="AMP-binding"/>
    <property type="match status" value="2"/>
</dbReference>
<dbReference type="GO" id="GO:0005737">
    <property type="term" value="C:cytoplasm"/>
    <property type="evidence" value="ECO:0007669"/>
    <property type="project" value="TreeGrafter"/>
</dbReference>
<dbReference type="AlphaFoldDB" id="A0A0F4I8X7"/>
<feature type="domain" description="AMP-dependent synthetase/ligase" evidence="1">
    <location>
        <begin position="72"/>
        <end position="110"/>
    </location>
</feature>
<dbReference type="OrthoDB" id="2472181at2"/>
<dbReference type="PANTHER" id="PTHR45527:SF1">
    <property type="entry name" value="FATTY ACID SYNTHASE"/>
    <property type="match status" value="1"/>
</dbReference>
<dbReference type="PROSITE" id="PS00455">
    <property type="entry name" value="AMP_BINDING"/>
    <property type="match status" value="1"/>
</dbReference>
<sequence length="116" mass="11828">LGDRVGVRVPSGTNDLYVSVLAVLAAGAAYVPVDAEDPDERARLVFAEAGVRAVLGAGPGIEVTGPRAHDRVRSAPPTPGHDAWIIFTSGSTGKPKGVAVTHRSAAAFVDAEAALF</sequence>
<dbReference type="Proteomes" id="UP000033551">
    <property type="component" value="Unassembled WGS sequence"/>
</dbReference>
<protein>
    <recommendedName>
        <fullName evidence="1">AMP-dependent synthetase/ligase domain-containing protein</fullName>
    </recommendedName>
</protein>
<evidence type="ECO:0000313" key="2">
    <source>
        <dbReference type="EMBL" id="KJY18119.1"/>
    </source>
</evidence>
<dbReference type="GO" id="GO:0031177">
    <property type="term" value="F:phosphopantetheine binding"/>
    <property type="evidence" value="ECO:0007669"/>
    <property type="project" value="TreeGrafter"/>
</dbReference>
<dbReference type="InterPro" id="IPR020845">
    <property type="entry name" value="AMP-binding_CS"/>
</dbReference>
<dbReference type="Gene3D" id="3.40.50.12780">
    <property type="entry name" value="N-terminal domain of ligase-like"/>
    <property type="match status" value="1"/>
</dbReference>
<proteinExistence type="predicted"/>
<reference evidence="2 3" key="1">
    <citation type="submission" date="2015-02" db="EMBL/GenBank/DDBJ databases">
        <authorList>
            <person name="Ju K.-S."/>
            <person name="Doroghazi J.R."/>
            <person name="Metcalf W."/>
        </authorList>
    </citation>
    <scope>NUCLEOTIDE SEQUENCE [LARGE SCALE GENOMIC DNA]</scope>
    <source>
        <strain evidence="2 3">NRRL ISP-5550</strain>
    </source>
</reference>
<organism evidence="2 3">
    <name type="scientific">Streptomyces katrae</name>
    <dbReference type="NCBI Taxonomy" id="68223"/>
    <lineage>
        <taxon>Bacteria</taxon>
        <taxon>Bacillati</taxon>
        <taxon>Actinomycetota</taxon>
        <taxon>Actinomycetes</taxon>
        <taxon>Kitasatosporales</taxon>
        <taxon>Streptomycetaceae</taxon>
        <taxon>Streptomyces</taxon>
    </lineage>
</organism>